<proteinExistence type="predicted"/>
<gene>
    <name evidence="4" type="ORF">MVEN_02087500</name>
</gene>
<feature type="region of interest" description="Disordered" evidence="2">
    <location>
        <begin position="406"/>
        <end position="517"/>
    </location>
</feature>
<dbReference type="GO" id="GO:0006897">
    <property type="term" value="P:endocytosis"/>
    <property type="evidence" value="ECO:0007669"/>
    <property type="project" value="TreeGrafter"/>
</dbReference>
<comment type="caution">
    <text evidence="4">The sequence shown here is derived from an EMBL/GenBank/DDBJ whole genome shotgun (WGS) entry which is preliminary data.</text>
</comment>
<feature type="compositionally biased region" description="Low complexity" evidence="2">
    <location>
        <begin position="289"/>
        <end position="311"/>
    </location>
</feature>
<dbReference type="SUPFAM" id="SSF47473">
    <property type="entry name" value="EF-hand"/>
    <property type="match status" value="3"/>
</dbReference>
<feature type="region of interest" description="Disordered" evidence="2">
    <location>
        <begin position="110"/>
        <end position="131"/>
    </location>
</feature>
<dbReference type="GO" id="GO:0005886">
    <property type="term" value="C:plasma membrane"/>
    <property type="evidence" value="ECO:0007669"/>
    <property type="project" value="TreeGrafter"/>
</dbReference>
<dbReference type="CDD" id="cd00052">
    <property type="entry name" value="EH"/>
    <property type="match status" value="2"/>
</dbReference>
<dbReference type="GO" id="GO:0005737">
    <property type="term" value="C:cytoplasm"/>
    <property type="evidence" value="ECO:0007669"/>
    <property type="project" value="TreeGrafter"/>
</dbReference>
<dbReference type="OrthoDB" id="524326at2759"/>
<evidence type="ECO:0000259" key="3">
    <source>
        <dbReference type="PROSITE" id="PS50031"/>
    </source>
</evidence>
<evidence type="ECO:0000313" key="4">
    <source>
        <dbReference type="EMBL" id="KAF7338612.1"/>
    </source>
</evidence>
<evidence type="ECO:0000256" key="1">
    <source>
        <dbReference type="SAM" id="Coils"/>
    </source>
</evidence>
<feature type="compositionally biased region" description="Polar residues" evidence="2">
    <location>
        <begin position="257"/>
        <end position="277"/>
    </location>
</feature>
<keyword evidence="1" id="KW-0175">Coiled coil</keyword>
<dbReference type="PROSITE" id="PS50031">
    <property type="entry name" value="EH"/>
    <property type="match status" value="3"/>
</dbReference>
<feature type="compositionally biased region" description="Pro residues" evidence="2">
    <location>
        <begin position="279"/>
        <end position="288"/>
    </location>
</feature>
<feature type="coiled-coil region" evidence="1">
    <location>
        <begin position="534"/>
        <end position="568"/>
    </location>
</feature>
<protein>
    <recommendedName>
        <fullName evidence="3">EH domain-containing protein</fullName>
    </recommendedName>
</protein>
<feature type="domain" description="EH" evidence="3">
    <location>
        <begin position="134"/>
        <end position="216"/>
    </location>
</feature>
<dbReference type="Proteomes" id="UP000620124">
    <property type="component" value="Unassembled WGS sequence"/>
</dbReference>
<feature type="domain" description="EH" evidence="3">
    <location>
        <begin position="321"/>
        <end position="410"/>
    </location>
</feature>
<feature type="compositionally biased region" description="Low complexity" evidence="2">
    <location>
        <begin position="110"/>
        <end position="124"/>
    </location>
</feature>
<name>A0A8H6XCK3_9AGAR</name>
<dbReference type="Gene3D" id="1.10.238.10">
    <property type="entry name" value="EF-hand"/>
    <property type="match status" value="3"/>
</dbReference>
<sequence length="723" mass="76077">MAASFSPTPAELALTQQIFAHADPKKLGALTGDVAVRVFGGANLSPTVLGEIWQIADEANNGWLSQKGVAIAVRLMGHAQKGEKVTAALLSKPGPLPTITGITPVVAQGTGASSASASRAKSPGPGLPPFTPQDRAKFQNMFLKSGPGPDGLLSGEKAQEVFVKSKLPNETLGLIWNLADTQDRGQLDSTDFAIGMYLIQATMTGQLSSIPNALPPGFYQQVAGSAGPASSIRTHPTGGSYSPLASSFSQPAPPARSNIQPQYTGASMLQPQATGPWSSKPPVPPHLPARPSASAPGASASAIGSGAFGAPQPAWDVTPAEKANSDRWFDSLDPQKRGYIQDDVAVPFMLESKLSGEDLALIWDLADMNNDGKLTRDGFAIAWYLIQKKRNGVPIPTSLPPSLVPPSMRGAPAGASPFASVVAPAPPPPEPAKDLFSWDEPVPSPAPVPTPASAFPVQQQLSPQNTAFSTPPRTAYNADPFGSSSFASPPGPAAHQDLLGDDEDTTASSPPLQEDKSAEIGNVQNQVNSTSRSLATAQAERAALETMLANQAAQLSALQTQLSTAKAAYETENKLLAGLRERQATQTADITKTREELIRAESDLSAVRVEKAEVEGAFLRDKEEVRALQRKMVEVGGEAETLKVEVEKSKKEAKQQKGLLAIARKQLSTKEAERAKVEKELAEARAEAAAIVSEKEEVESAIATLTPLDCYSYRSPAGTHDVQ</sequence>
<feature type="compositionally biased region" description="Low complexity" evidence="2">
    <location>
        <begin position="406"/>
        <end position="423"/>
    </location>
</feature>
<feature type="compositionally biased region" description="Polar residues" evidence="2">
    <location>
        <begin position="231"/>
        <end position="250"/>
    </location>
</feature>
<feature type="coiled-coil region" evidence="1">
    <location>
        <begin position="639"/>
        <end position="701"/>
    </location>
</feature>
<dbReference type="EMBL" id="JACAZI010000021">
    <property type="protein sequence ID" value="KAF7338612.1"/>
    <property type="molecule type" value="Genomic_DNA"/>
</dbReference>
<dbReference type="AlphaFoldDB" id="A0A8H6XCK3"/>
<feature type="compositionally biased region" description="Polar residues" evidence="2">
    <location>
        <begin position="458"/>
        <end position="472"/>
    </location>
</feature>
<keyword evidence="5" id="KW-1185">Reference proteome</keyword>
<feature type="domain" description="EH" evidence="3">
    <location>
        <begin position="11"/>
        <end position="98"/>
    </location>
</feature>
<feature type="compositionally biased region" description="Low complexity" evidence="2">
    <location>
        <begin position="478"/>
        <end position="488"/>
    </location>
</feature>
<dbReference type="InterPro" id="IPR000261">
    <property type="entry name" value="EH_dom"/>
</dbReference>
<dbReference type="Pfam" id="PF12763">
    <property type="entry name" value="EH"/>
    <property type="match status" value="3"/>
</dbReference>
<evidence type="ECO:0000256" key="2">
    <source>
        <dbReference type="SAM" id="MobiDB-lite"/>
    </source>
</evidence>
<dbReference type="SMART" id="SM00027">
    <property type="entry name" value="EH"/>
    <property type="match status" value="3"/>
</dbReference>
<reference evidence="4" key="1">
    <citation type="submission" date="2020-05" db="EMBL/GenBank/DDBJ databases">
        <title>Mycena genomes resolve the evolution of fungal bioluminescence.</title>
        <authorList>
            <person name="Tsai I.J."/>
        </authorList>
    </citation>
    <scope>NUCLEOTIDE SEQUENCE</scope>
    <source>
        <strain evidence="4">CCC161011</strain>
    </source>
</reference>
<dbReference type="PANTHER" id="PTHR11216">
    <property type="entry name" value="EH DOMAIN"/>
    <property type="match status" value="1"/>
</dbReference>
<feature type="region of interest" description="Disordered" evidence="2">
    <location>
        <begin position="222"/>
        <end position="329"/>
    </location>
</feature>
<evidence type="ECO:0000313" key="5">
    <source>
        <dbReference type="Proteomes" id="UP000620124"/>
    </source>
</evidence>
<dbReference type="InterPro" id="IPR011992">
    <property type="entry name" value="EF-hand-dom_pair"/>
</dbReference>
<accession>A0A8H6XCK3</accession>
<dbReference type="GO" id="GO:0016197">
    <property type="term" value="P:endosomal transport"/>
    <property type="evidence" value="ECO:0007669"/>
    <property type="project" value="TreeGrafter"/>
</dbReference>
<organism evidence="4 5">
    <name type="scientific">Mycena venus</name>
    <dbReference type="NCBI Taxonomy" id="2733690"/>
    <lineage>
        <taxon>Eukaryota</taxon>
        <taxon>Fungi</taxon>
        <taxon>Dikarya</taxon>
        <taxon>Basidiomycota</taxon>
        <taxon>Agaricomycotina</taxon>
        <taxon>Agaricomycetes</taxon>
        <taxon>Agaricomycetidae</taxon>
        <taxon>Agaricales</taxon>
        <taxon>Marasmiineae</taxon>
        <taxon>Mycenaceae</taxon>
        <taxon>Mycena</taxon>
    </lineage>
</organism>
<dbReference type="PANTHER" id="PTHR11216:SF170">
    <property type="entry name" value="DYNAMIN ASSOCIATED PROTEIN 160, ISOFORM D"/>
    <property type="match status" value="1"/>
</dbReference>